<dbReference type="AlphaFoldDB" id="A0A0M3HFM6"/>
<protein>
    <submittedName>
        <fullName evidence="3">Ovule protein</fullName>
    </submittedName>
</protein>
<keyword evidence="2" id="KW-1185">Reference proteome</keyword>
<reference evidence="3" key="1">
    <citation type="submission" date="2017-02" db="UniProtKB">
        <authorList>
            <consortium name="WormBaseParasite"/>
        </authorList>
    </citation>
    <scope>IDENTIFICATION</scope>
</reference>
<name>A0A0M3HFM6_ASCLU</name>
<proteinExistence type="predicted"/>
<dbReference type="Proteomes" id="UP000036681">
    <property type="component" value="Unplaced"/>
</dbReference>
<accession>A0A0M3HFM6</accession>
<dbReference type="WBParaSite" id="ALUE_0000032101-mRNA-1">
    <property type="protein sequence ID" value="ALUE_0000032101-mRNA-1"/>
    <property type="gene ID" value="ALUE_0000032101"/>
</dbReference>
<evidence type="ECO:0000256" key="1">
    <source>
        <dbReference type="SAM" id="MobiDB-lite"/>
    </source>
</evidence>
<feature type="region of interest" description="Disordered" evidence="1">
    <location>
        <begin position="37"/>
        <end position="66"/>
    </location>
</feature>
<evidence type="ECO:0000313" key="3">
    <source>
        <dbReference type="WBParaSite" id="ALUE_0000032101-mRNA-1"/>
    </source>
</evidence>
<organism evidence="2 3">
    <name type="scientific">Ascaris lumbricoides</name>
    <name type="common">Giant roundworm</name>
    <dbReference type="NCBI Taxonomy" id="6252"/>
    <lineage>
        <taxon>Eukaryota</taxon>
        <taxon>Metazoa</taxon>
        <taxon>Ecdysozoa</taxon>
        <taxon>Nematoda</taxon>
        <taxon>Chromadorea</taxon>
        <taxon>Rhabditida</taxon>
        <taxon>Spirurina</taxon>
        <taxon>Ascaridomorpha</taxon>
        <taxon>Ascaridoidea</taxon>
        <taxon>Ascarididae</taxon>
        <taxon>Ascaris</taxon>
    </lineage>
</organism>
<sequence>ALKISCAGICWIITRIGLEDCYFIKVTSLFTEIKSEHCPKKPQRPTNGKVKSRESFKHRRKKRNFL</sequence>
<feature type="compositionally biased region" description="Basic residues" evidence="1">
    <location>
        <begin position="56"/>
        <end position="66"/>
    </location>
</feature>
<evidence type="ECO:0000313" key="2">
    <source>
        <dbReference type="Proteomes" id="UP000036681"/>
    </source>
</evidence>